<evidence type="ECO:0000256" key="2">
    <source>
        <dbReference type="ARBA" id="ARBA00009045"/>
    </source>
</evidence>
<dbReference type="InterPro" id="IPR050925">
    <property type="entry name" value="Rhomboid_protease_S54"/>
</dbReference>
<feature type="transmembrane region" description="Helical" evidence="7">
    <location>
        <begin position="14"/>
        <end position="38"/>
    </location>
</feature>
<gene>
    <name evidence="9" type="ORF">OMQ_01672</name>
</gene>
<protein>
    <recommendedName>
        <fullName evidence="8">Peptidase S54 rhomboid domain-containing protein</fullName>
    </recommendedName>
</protein>
<feature type="transmembrane region" description="Helical" evidence="7">
    <location>
        <begin position="124"/>
        <end position="142"/>
    </location>
</feature>
<dbReference type="GO" id="GO:0004252">
    <property type="term" value="F:serine-type endopeptidase activity"/>
    <property type="evidence" value="ECO:0007669"/>
    <property type="project" value="InterPro"/>
</dbReference>
<organism evidence="9 10">
    <name type="scientific">Enterococcus saccharolyticus subsp. saccharolyticus ATCC 43076</name>
    <dbReference type="NCBI Taxonomy" id="1139996"/>
    <lineage>
        <taxon>Bacteria</taxon>
        <taxon>Bacillati</taxon>
        <taxon>Bacillota</taxon>
        <taxon>Bacilli</taxon>
        <taxon>Lactobacillales</taxon>
        <taxon>Enterococcaceae</taxon>
        <taxon>Enterococcus</taxon>
    </lineage>
</organism>
<dbReference type="RefSeq" id="WP_016175463.1">
    <property type="nucleotide sequence ID" value="NZ_KE136389.1"/>
</dbReference>
<keyword evidence="10" id="KW-1185">Reference proteome</keyword>
<evidence type="ECO:0000256" key="6">
    <source>
        <dbReference type="ARBA" id="ARBA00023136"/>
    </source>
</evidence>
<dbReference type="PANTHER" id="PTHR43731:SF14">
    <property type="entry name" value="PRESENILIN-ASSOCIATED RHOMBOID-LIKE PROTEIN, MITOCHONDRIAL"/>
    <property type="match status" value="1"/>
</dbReference>
<reference evidence="9 10" key="1">
    <citation type="submission" date="2013-03" db="EMBL/GenBank/DDBJ databases">
        <title>The Genome Sequence of Enterococcus saccharolyticus ATCC_43076 (Illumina only assembly).</title>
        <authorList>
            <consortium name="The Broad Institute Genomics Platform"/>
            <consortium name="The Broad Institute Genome Sequencing Center for Infectious Disease"/>
            <person name="Earl A."/>
            <person name="Russ C."/>
            <person name="Gilmore M."/>
            <person name="Surin D."/>
            <person name="Walker B."/>
            <person name="Young S."/>
            <person name="Zeng Q."/>
            <person name="Gargeya S."/>
            <person name="Fitzgerald M."/>
            <person name="Haas B."/>
            <person name="Abouelleil A."/>
            <person name="Allen A.W."/>
            <person name="Alvarado L."/>
            <person name="Arachchi H.M."/>
            <person name="Berlin A.M."/>
            <person name="Chapman S.B."/>
            <person name="Gainer-Dewar J."/>
            <person name="Goldberg J."/>
            <person name="Griggs A."/>
            <person name="Gujja S."/>
            <person name="Hansen M."/>
            <person name="Howarth C."/>
            <person name="Imamovic A."/>
            <person name="Ireland A."/>
            <person name="Larimer J."/>
            <person name="McCowan C."/>
            <person name="Murphy C."/>
            <person name="Pearson M."/>
            <person name="Poon T.W."/>
            <person name="Priest M."/>
            <person name="Roberts A."/>
            <person name="Saif S."/>
            <person name="Shea T."/>
            <person name="Sisk P."/>
            <person name="Sykes S."/>
            <person name="Wortman J."/>
            <person name="Nusbaum C."/>
            <person name="Birren B."/>
        </authorList>
    </citation>
    <scope>NUCLEOTIDE SEQUENCE [LARGE SCALE GENOMIC DNA]</scope>
    <source>
        <strain evidence="9 10">ATCC 43076</strain>
    </source>
</reference>
<feature type="transmembrane region" description="Helical" evidence="7">
    <location>
        <begin position="172"/>
        <end position="190"/>
    </location>
</feature>
<dbReference type="PATRIC" id="fig|1139996.3.peg.1659"/>
<evidence type="ECO:0000313" key="9">
    <source>
        <dbReference type="EMBL" id="EOT28523.1"/>
    </source>
</evidence>
<dbReference type="GO" id="GO:0016020">
    <property type="term" value="C:membrane"/>
    <property type="evidence" value="ECO:0007669"/>
    <property type="project" value="UniProtKB-SubCell"/>
</dbReference>
<evidence type="ECO:0000256" key="1">
    <source>
        <dbReference type="ARBA" id="ARBA00004141"/>
    </source>
</evidence>
<evidence type="ECO:0000259" key="8">
    <source>
        <dbReference type="Pfam" id="PF01694"/>
    </source>
</evidence>
<comment type="caution">
    <text evidence="9">The sequence shown here is derived from an EMBL/GenBank/DDBJ whole genome shotgun (WGS) entry which is preliminary data.</text>
</comment>
<feature type="transmembrane region" description="Helical" evidence="7">
    <location>
        <begin position="149"/>
        <end position="166"/>
    </location>
</feature>
<feature type="transmembrane region" description="Helical" evidence="7">
    <location>
        <begin position="94"/>
        <end position="112"/>
    </location>
</feature>
<comment type="similarity">
    <text evidence="2">Belongs to the peptidase S54 family.</text>
</comment>
<dbReference type="STRING" id="41997.RV16_GL000798"/>
<proteinExistence type="inferred from homology"/>
<dbReference type="AlphaFoldDB" id="S0JKW2"/>
<evidence type="ECO:0000256" key="3">
    <source>
        <dbReference type="ARBA" id="ARBA00022692"/>
    </source>
</evidence>
<evidence type="ECO:0000256" key="5">
    <source>
        <dbReference type="ARBA" id="ARBA00022989"/>
    </source>
</evidence>
<keyword evidence="4" id="KW-0378">Hydrolase</keyword>
<sequence length="229" mass="25677">MNNLSLNRLKRTPFLTYTFLTIQVVVYLLAFLFPGLYLEFRGAMFGPLVVQGHEYWRFITPIFIHYGLMHFAVNSVVLYFMGQQIEAIYGHTRFFIIYLISGLTGNAMSFAFNQAGVQSAGSSTSLFGLFGAFVILGVHFKGHPAIQGMVRQFTLFIGMSLLFGVFDRSIDMWGHIGGLVGGLLLGNVLGLPNNGKRYSIHLRIISGMILAFLVIFCIVYGFKKYEILV</sequence>
<dbReference type="Gene3D" id="1.20.1540.10">
    <property type="entry name" value="Rhomboid-like"/>
    <property type="match status" value="1"/>
</dbReference>
<keyword evidence="6 7" id="KW-0472">Membrane</keyword>
<keyword evidence="5 7" id="KW-1133">Transmembrane helix</keyword>
<dbReference type="HOGENOM" id="CLU_055068_3_2_9"/>
<dbReference type="SUPFAM" id="SSF144091">
    <property type="entry name" value="Rhomboid-like"/>
    <property type="match status" value="1"/>
</dbReference>
<dbReference type="Proteomes" id="UP000014136">
    <property type="component" value="Unassembled WGS sequence"/>
</dbReference>
<name>S0JKW2_9ENTE</name>
<accession>S0JKW2</accession>
<evidence type="ECO:0000256" key="7">
    <source>
        <dbReference type="SAM" id="Phobius"/>
    </source>
</evidence>
<dbReference type="PANTHER" id="PTHR43731">
    <property type="entry name" value="RHOMBOID PROTEASE"/>
    <property type="match status" value="1"/>
</dbReference>
<feature type="transmembrane region" description="Helical" evidence="7">
    <location>
        <begin position="202"/>
        <end position="222"/>
    </location>
</feature>
<dbReference type="eggNOG" id="COG0705">
    <property type="taxonomic scope" value="Bacteria"/>
</dbReference>
<keyword evidence="3 7" id="KW-0812">Transmembrane</keyword>
<feature type="domain" description="Peptidase S54 rhomboid" evidence="8">
    <location>
        <begin position="53"/>
        <end position="189"/>
    </location>
</feature>
<dbReference type="InterPro" id="IPR035952">
    <property type="entry name" value="Rhomboid-like_sf"/>
</dbReference>
<dbReference type="EMBL" id="AHYT01000006">
    <property type="protein sequence ID" value="EOT28523.1"/>
    <property type="molecule type" value="Genomic_DNA"/>
</dbReference>
<comment type="subcellular location">
    <subcellularLocation>
        <location evidence="1">Membrane</location>
        <topology evidence="1">Multi-pass membrane protein</topology>
    </subcellularLocation>
</comment>
<feature type="transmembrane region" description="Helical" evidence="7">
    <location>
        <begin position="58"/>
        <end position="82"/>
    </location>
</feature>
<dbReference type="InterPro" id="IPR022764">
    <property type="entry name" value="Peptidase_S54_rhomboid_dom"/>
</dbReference>
<evidence type="ECO:0000256" key="4">
    <source>
        <dbReference type="ARBA" id="ARBA00022801"/>
    </source>
</evidence>
<evidence type="ECO:0000313" key="10">
    <source>
        <dbReference type="Proteomes" id="UP000014136"/>
    </source>
</evidence>
<dbReference type="Pfam" id="PF01694">
    <property type="entry name" value="Rhomboid"/>
    <property type="match status" value="1"/>
</dbReference>
<dbReference type="OrthoDB" id="9813074at2"/>